<keyword evidence="1" id="KW-1133">Transmembrane helix</keyword>
<dbReference type="RefSeq" id="WP_346147629.1">
    <property type="nucleotide sequence ID" value="NZ_BAAAUA010000037.1"/>
</dbReference>
<keyword evidence="1" id="KW-0472">Membrane</keyword>
<proteinExistence type="predicted"/>
<organism evidence="2 3">
    <name type="scientific">Kitasatospora cinereorecta</name>
    <dbReference type="NCBI Taxonomy" id="285560"/>
    <lineage>
        <taxon>Bacteria</taxon>
        <taxon>Bacillati</taxon>
        <taxon>Actinomycetota</taxon>
        <taxon>Actinomycetes</taxon>
        <taxon>Kitasatosporales</taxon>
        <taxon>Streptomycetaceae</taxon>
        <taxon>Kitasatospora</taxon>
    </lineage>
</organism>
<feature type="transmembrane region" description="Helical" evidence="1">
    <location>
        <begin position="12"/>
        <end position="31"/>
    </location>
</feature>
<keyword evidence="1" id="KW-0812">Transmembrane</keyword>
<evidence type="ECO:0000256" key="1">
    <source>
        <dbReference type="SAM" id="Phobius"/>
    </source>
</evidence>
<name>A0ABW0VAM7_9ACTN</name>
<evidence type="ECO:0000313" key="2">
    <source>
        <dbReference type="EMBL" id="MFC5642365.1"/>
    </source>
</evidence>
<dbReference type="EMBL" id="JBHSOC010000018">
    <property type="protein sequence ID" value="MFC5642365.1"/>
    <property type="molecule type" value="Genomic_DNA"/>
</dbReference>
<reference evidence="3" key="1">
    <citation type="journal article" date="2019" name="Int. J. Syst. Evol. Microbiol.">
        <title>The Global Catalogue of Microorganisms (GCM) 10K type strain sequencing project: providing services to taxonomists for standard genome sequencing and annotation.</title>
        <authorList>
            <consortium name="The Broad Institute Genomics Platform"/>
            <consortium name="The Broad Institute Genome Sequencing Center for Infectious Disease"/>
            <person name="Wu L."/>
            <person name="Ma J."/>
        </authorList>
    </citation>
    <scope>NUCLEOTIDE SEQUENCE [LARGE SCALE GENOMIC DNA]</scope>
    <source>
        <strain evidence="3">CGMCC 4.1622</strain>
    </source>
</reference>
<sequence>MSGRYRGAGAARAVMLVVDVLAGVLGLWIALSLLGANPSNDLAHTVHEVADWLSTWARDLFAPSQSWLRTLLNYGIPALAYLLVGHVVAGWLRRVD</sequence>
<gene>
    <name evidence="2" type="ORF">ACFPZF_13515</name>
</gene>
<keyword evidence="3" id="KW-1185">Reference proteome</keyword>
<protein>
    <submittedName>
        <fullName evidence="2">Uncharacterized protein</fullName>
    </submittedName>
</protein>
<comment type="caution">
    <text evidence="2">The sequence shown here is derived from an EMBL/GenBank/DDBJ whole genome shotgun (WGS) entry which is preliminary data.</text>
</comment>
<accession>A0ABW0VAM7</accession>
<evidence type="ECO:0000313" key="3">
    <source>
        <dbReference type="Proteomes" id="UP001596066"/>
    </source>
</evidence>
<feature type="transmembrane region" description="Helical" evidence="1">
    <location>
        <begin position="71"/>
        <end position="92"/>
    </location>
</feature>
<dbReference type="Proteomes" id="UP001596066">
    <property type="component" value="Unassembled WGS sequence"/>
</dbReference>